<sequence length="153" mass="17304">MMQLQQLLDSGMQLVQDPDSGEFVWDAKGSRIIRVGDAKGDADAVNFRTVLVLIEQIQNGGGSVGIAPKFWSFEGDGEVTDSRWPALTCWTPCSTTLRWRRRQGPGTTWYRSPATSRFCLVARVWLRQFDSRRRQPMGSEAYHPARLCPALDR</sequence>
<dbReference type="Proteomes" id="UP000243478">
    <property type="component" value="Unassembled WGS sequence"/>
</dbReference>
<dbReference type="EMBL" id="JZRZ01000024">
    <property type="protein sequence ID" value="KKD56999.1"/>
    <property type="molecule type" value="Genomic_DNA"/>
</dbReference>
<name>A0A0F5ZMW4_STEMA</name>
<evidence type="ECO:0000313" key="1">
    <source>
        <dbReference type="EMBL" id="KKD56999.1"/>
    </source>
</evidence>
<comment type="caution">
    <text evidence="1">The sequence shown here is derived from an EMBL/GenBank/DDBJ whole genome shotgun (WGS) entry which is preliminary data.</text>
</comment>
<organism evidence="1 2">
    <name type="scientific">Stenotrophomonas maltophilia</name>
    <name type="common">Pseudomonas maltophilia</name>
    <name type="synonym">Xanthomonas maltophilia</name>
    <dbReference type="NCBI Taxonomy" id="40324"/>
    <lineage>
        <taxon>Bacteria</taxon>
        <taxon>Pseudomonadati</taxon>
        <taxon>Pseudomonadota</taxon>
        <taxon>Gammaproteobacteria</taxon>
        <taxon>Lysobacterales</taxon>
        <taxon>Lysobacteraceae</taxon>
        <taxon>Stenotrophomonas</taxon>
        <taxon>Stenotrophomonas maltophilia group</taxon>
    </lineage>
</organism>
<evidence type="ECO:0000313" key="2">
    <source>
        <dbReference type="Proteomes" id="UP000243478"/>
    </source>
</evidence>
<dbReference type="AlphaFoldDB" id="A0A0F5ZMW4"/>
<proteinExistence type="predicted"/>
<accession>A0A0F5ZMW4</accession>
<gene>
    <name evidence="1" type="ORF">VM57_15340</name>
</gene>
<dbReference type="PATRIC" id="fig|40324.63.peg.5667"/>
<reference evidence="1 2" key="1">
    <citation type="submission" date="2015-03" db="EMBL/GenBank/DDBJ databases">
        <title>Draft genome of Stenotrophomonas maltophila isolated from urine specimen.</title>
        <authorList>
            <person name="Murugan N."/>
            <person name="Malathi J."/>
            <person name="Umashankar V."/>
            <person name="Madhavan H."/>
        </authorList>
    </citation>
    <scope>NUCLEOTIDE SEQUENCE [LARGE SCALE GENOMIC DNA]</scope>
    <source>
        <strain evidence="1 2">JMNMN1</strain>
    </source>
</reference>
<protein>
    <submittedName>
        <fullName evidence="1">Uncharacterized protein</fullName>
    </submittedName>
</protein>